<dbReference type="Proteomes" id="UP000287394">
    <property type="component" value="Chromosome"/>
</dbReference>
<dbReference type="RefSeq" id="WP_165863907.1">
    <property type="nucleotide sequence ID" value="NZ_AP025739.1"/>
</dbReference>
<dbReference type="EMBL" id="AP025739">
    <property type="protein sequence ID" value="BDI32875.1"/>
    <property type="molecule type" value="Genomic_DNA"/>
</dbReference>
<name>A0A402CPU5_9BACT</name>
<dbReference type="SUPFAM" id="SSF101447">
    <property type="entry name" value="Formin homology 2 domain (FH2 domain)"/>
    <property type="match status" value="1"/>
</dbReference>
<dbReference type="AlphaFoldDB" id="A0A402CPU5"/>
<feature type="region of interest" description="Disordered" evidence="1">
    <location>
        <begin position="156"/>
        <end position="181"/>
    </location>
</feature>
<protein>
    <recommendedName>
        <fullName evidence="2">DUF4097 domain-containing protein</fullName>
    </recommendedName>
</protein>
<dbReference type="Pfam" id="PF13349">
    <property type="entry name" value="DUF4097"/>
    <property type="match status" value="1"/>
</dbReference>
<evidence type="ECO:0000313" key="3">
    <source>
        <dbReference type="EMBL" id="BDI32875.1"/>
    </source>
</evidence>
<evidence type="ECO:0000313" key="4">
    <source>
        <dbReference type="Proteomes" id="UP000287394"/>
    </source>
</evidence>
<feature type="region of interest" description="Disordered" evidence="1">
    <location>
        <begin position="302"/>
        <end position="322"/>
    </location>
</feature>
<evidence type="ECO:0000259" key="2">
    <source>
        <dbReference type="Pfam" id="PF13349"/>
    </source>
</evidence>
<evidence type="ECO:0000256" key="1">
    <source>
        <dbReference type="SAM" id="MobiDB-lite"/>
    </source>
</evidence>
<dbReference type="KEGG" id="ccot:CCAX7_49260"/>
<accession>A0A402CPU5</accession>
<sequence>MSEESLLILNMLREGKITADQADSLLRVVRPAAEAPPPPPPPPPAAPPPPPPPAGPSLSDIQHRLGELQGKLGELHGKQIAGQAARAAGQAAIFAGKMLDHLPRPDLDLSKVVDEAMRGLNSLKADAVRTAKTAARDAAREARRVARESRHAIDQNGLGAFVDNSRGSGRPRNREGLPQVSERQEIPVPDLIADAVDINNPFGDVKAWGESDGGAVRVTATKTVWAASDADARVLMQQVFVTSRIEGGRYKVTVVAPSDAMDRVAIDLEVHLPATKPLGVETTYGSIEVEGVSAAVSFRSASGSVSGRSPHTGVPGDAGVRTQSGRVSLQGWSTDGGRLIVETASGDVRLEGLHGSKEVEARSHSGVIAITGVNLMASLLAESASGDIKMEGGSVSTQVTGKSQSGDVVVTALRAGQIHAESVSGDVAVSDAGGALTLKTVSGDIDAHTVNSYAVALSTVSGDASVAFSGPSTGSLAGTTVSGDLSLTVWNNSDTRIELTTATGSLHSDLTLQEQSGDGDRRIAGKLGEGAGSIRLQAISGDIVVREQK</sequence>
<feature type="compositionally biased region" description="Pro residues" evidence="1">
    <location>
        <begin position="34"/>
        <end position="55"/>
    </location>
</feature>
<organism evidence="3 4">
    <name type="scientific">Capsulimonas corticalis</name>
    <dbReference type="NCBI Taxonomy" id="2219043"/>
    <lineage>
        <taxon>Bacteria</taxon>
        <taxon>Bacillati</taxon>
        <taxon>Armatimonadota</taxon>
        <taxon>Armatimonadia</taxon>
        <taxon>Capsulimonadales</taxon>
        <taxon>Capsulimonadaceae</taxon>
        <taxon>Capsulimonas</taxon>
    </lineage>
</organism>
<gene>
    <name evidence="3" type="ORF">CCAX7_49260</name>
</gene>
<proteinExistence type="predicted"/>
<feature type="domain" description="DUF4097" evidence="2">
    <location>
        <begin position="370"/>
        <end position="545"/>
    </location>
</feature>
<reference evidence="3 4" key="1">
    <citation type="journal article" date="2019" name="Int. J. Syst. Evol. Microbiol.">
        <title>Capsulimonas corticalis gen. nov., sp. nov., an aerobic capsulated bacterium, of a novel bacterial order, Capsulimonadales ord. nov., of the class Armatimonadia of the phylum Armatimonadetes.</title>
        <authorList>
            <person name="Li J."/>
            <person name="Kudo C."/>
            <person name="Tonouchi A."/>
        </authorList>
    </citation>
    <scope>NUCLEOTIDE SEQUENCE [LARGE SCALE GENOMIC DNA]</scope>
    <source>
        <strain evidence="3 4">AX-7</strain>
    </source>
</reference>
<dbReference type="InterPro" id="IPR025164">
    <property type="entry name" value="Toastrack_DUF4097"/>
</dbReference>
<keyword evidence="4" id="KW-1185">Reference proteome</keyword>
<feature type="region of interest" description="Disordered" evidence="1">
    <location>
        <begin position="23"/>
        <end position="59"/>
    </location>
</feature>